<sequence length="112" mass="12376">MVLRQGNILLRKVYRKPKGQPIPNIKRINRLILGMGETGAHVHAVVHDGDARLLRNSKGRTWLEVPTSAVLKHGEPVTLEGGDHDAISLKSGIYEVIQQRFYIPGGNAYASD</sequence>
<dbReference type="KEGG" id="nli:G3M70_11080"/>
<proteinExistence type="predicted"/>
<organism evidence="1 2">
    <name type="scientific">Candidatus Nitronauta litoralis</name>
    <dbReference type="NCBI Taxonomy" id="2705533"/>
    <lineage>
        <taxon>Bacteria</taxon>
        <taxon>Pseudomonadati</taxon>
        <taxon>Nitrospinota/Tectimicrobiota group</taxon>
        <taxon>Nitrospinota</taxon>
        <taxon>Nitrospinia</taxon>
        <taxon>Nitrospinales</taxon>
        <taxon>Nitrospinaceae</taxon>
        <taxon>Candidatus Nitronauta</taxon>
    </lineage>
</organism>
<accession>A0A7T0BWS3</accession>
<name>A0A7T0BWS3_9BACT</name>
<reference evidence="1 2" key="1">
    <citation type="submission" date="2020-02" db="EMBL/GenBank/DDBJ databases">
        <title>Genomic and physiological characterization of two novel Nitrospinaceae genera.</title>
        <authorList>
            <person name="Mueller A.J."/>
            <person name="Jung M.-Y."/>
            <person name="Strachan C.R."/>
            <person name="Herbold C.W."/>
            <person name="Kirkegaard R.H."/>
            <person name="Daims H."/>
        </authorList>
    </citation>
    <scope>NUCLEOTIDE SEQUENCE [LARGE SCALE GENOMIC DNA]</scope>
    <source>
        <strain evidence="1">EB</strain>
    </source>
</reference>
<dbReference type="EMBL" id="CP048685">
    <property type="protein sequence ID" value="QPJ62381.1"/>
    <property type="molecule type" value="Genomic_DNA"/>
</dbReference>
<evidence type="ECO:0000313" key="2">
    <source>
        <dbReference type="Proteomes" id="UP000594688"/>
    </source>
</evidence>
<evidence type="ECO:0000313" key="1">
    <source>
        <dbReference type="EMBL" id="QPJ62381.1"/>
    </source>
</evidence>
<dbReference type="AlphaFoldDB" id="A0A7T0BWS3"/>
<protein>
    <submittedName>
        <fullName evidence="1">Uncharacterized protein</fullName>
    </submittedName>
</protein>
<gene>
    <name evidence="1" type="ORF">G3M70_11080</name>
</gene>
<dbReference type="Proteomes" id="UP000594688">
    <property type="component" value="Chromosome"/>
</dbReference>